<proteinExistence type="predicted"/>
<accession>A0ABR8S5H6</accession>
<sequence length="285" mass="31502">MTDNNSPAPQPREDYTTSEGLRALLHRLHDTGARAWEHDRVAAELAAFAAEKYAALARKHGLDPWEAASAAFDVMRTRSAREAIDPWAVVTRGVQVTCIAEERGQGLLCATHQARRPQVSAFHDPERFADRENPLADYHPAFHVVDRYSITEDDDPNTTRDVDTARRAIKCSITLFTTLGWPENTARAAIEHVCSAVARIGSRQSAYELLRRDKHARALLDLPADSWSSLLHVLLGHPHPAYRATSTGRGILLRLLVGETLPTLLSDDDLVMVVAMSAPTHGNAR</sequence>
<protein>
    <recommendedName>
        <fullName evidence="3">Serine/arginine repetitive matrix protein 2</fullName>
    </recommendedName>
</protein>
<keyword evidence="2" id="KW-1185">Reference proteome</keyword>
<evidence type="ECO:0000313" key="1">
    <source>
        <dbReference type="EMBL" id="MBD7958722.1"/>
    </source>
</evidence>
<evidence type="ECO:0000313" key="2">
    <source>
        <dbReference type="Proteomes" id="UP000648352"/>
    </source>
</evidence>
<reference evidence="1 2" key="1">
    <citation type="submission" date="2020-08" db="EMBL/GenBank/DDBJ databases">
        <title>A Genomic Blueprint of the Chicken Gut Microbiome.</title>
        <authorList>
            <person name="Gilroy R."/>
            <person name="Ravi A."/>
            <person name="Getino M."/>
            <person name="Pursley I."/>
            <person name="Horton D.L."/>
            <person name="Alikhan N.-F."/>
            <person name="Baker D."/>
            <person name="Gharbi K."/>
            <person name="Hall N."/>
            <person name="Watson M."/>
            <person name="Adriaenssens E.M."/>
            <person name="Foster-Nyarko E."/>
            <person name="Jarju S."/>
            <person name="Secka A."/>
            <person name="Antonio M."/>
            <person name="Oren A."/>
            <person name="Chaudhuri R."/>
            <person name="La Ragione R.M."/>
            <person name="Hildebrand F."/>
            <person name="Pallen M.J."/>
        </authorList>
    </citation>
    <scope>NUCLEOTIDE SEQUENCE [LARGE SCALE GENOMIC DNA]</scope>
    <source>
        <strain evidence="1 2">Sa4CUA7</strain>
    </source>
</reference>
<comment type="caution">
    <text evidence="1">The sequence shown here is derived from an EMBL/GenBank/DDBJ whole genome shotgun (WGS) entry which is preliminary data.</text>
</comment>
<name>A0ABR8S5H6_9MICO</name>
<dbReference type="Proteomes" id="UP000648352">
    <property type="component" value="Unassembled WGS sequence"/>
</dbReference>
<gene>
    <name evidence="1" type="ORF">H9651_13840</name>
</gene>
<evidence type="ECO:0008006" key="3">
    <source>
        <dbReference type="Google" id="ProtNLM"/>
    </source>
</evidence>
<dbReference type="RefSeq" id="WP_191719920.1">
    <property type="nucleotide sequence ID" value="NZ_JACSQP010000012.1"/>
</dbReference>
<organism evidence="1 2">
    <name type="scientific">Microbacterium pullorum</name>
    <dbReference type="NCBI Taxonomy" id="2762236"/>
    <lineage>
        <taxon>Bacteria</taxon>
        <taxon>Bacillati</taxon>
        <taxon>Actinomycetota</taxon>
        <taxon>Actinomycetes</taxon>
        <taxon>Micrococcales</taxon>
        <taxon>Microbacteriaceae</taxon>
        <taxon>Microbacterium</taxon>
    </lineage>
</organism>
<dbReference type="EMBL" id="JACSQP010000012">
    <property type="protein sequence ID" value="MBD7958722.1"/>
    <property type="molecule type" value="Genomic_DNA"/>
</dbReference>